<sequence>MRKLAMSIFLVASVLCFAQQKKKNTHKKSVKKSSVIKKKVNETPAAIVAAEPKEQTEAPPAEVLPAVEEKKNLVVEESPVYEKTAQKILKKKGWINNRNSALLRGIEGFVKGVYSANGKIFIMLEIANRSNINYDLQSISFITSPIDEKKNKKGIKSEQDFDTQEKIFLPIWTNQPETISKKTKQKIVYVFDKFTINENKKLNAVLSENEGERNITLEIKPSYILGAEYVN</sequence>
<dbReference type="OrthoDB" id="1038500at2"/>
<keyword evidence="1" id="KW-0732">Signal</keyword>
<feature type="signal peptide" evidence="1">
    <location>
        <begin position="1"/>
        <end position="18"/>
    </location>
</feature>
<gene>
    <name evidence="2" type="ORF">EG359_22480</name>
    <name evidence="3" type="ORF">SAMN05421768_1127</name>
</gene>
<keyword evidence="5" id="KW-1185">Reference proteome</keyword>
<geneLocation type="plasmid" evidence="2 5">
    <name>unnamed</name>
</geneLocation>
<dbReference type="EMBL" id="CP033927">
    <property type="protein sequence ID" value="AZB02428.1"/>
    <property type="molecule type" value="Genomic_DNA"/>
</dbReference>
<evidence type="ECO:0000256" key="1">
    <source>
        <dbReference type="SAM" id="SignalP"/>
    </source>
</evidence>
<dbReference type="EMBL" id="FTNZ01000012">
    <property type="protein sequence ID" value="SIS60463.1"/>
    <property type="molecule type" value="Genomic_DNA"/>
</dbReference>
<reference evidence="2 5" key="2">
    <citation type="submission" date="2018-11" db="EMBL/GenBank/DDBJ databases">
        <title>Proposal to divide the Flavobacteriaceae and reorganize its genera based on Amino Acid Identity values calculated from whole genome sequences.</title>
        <authorList>
            <person name="Nicholson A.C."/>
            <person name="Gulvik C.A."/>
            <person name="Whitney A.M."/>
            <person name="Humrighouse B.W."/>
            <person name="Bell M."/>
            <person name="Holmes B."/>
            <person name="Steigerwalt A.G."/>
            <person name="Villarma A."/>
            <person name="Sheth M."/>
            <person name="Batra D."/>
            <person name="Pryor J."/>
            <person name="Bernardet J.-F."/>
            <person name="Hugo C."/>
            <person name="Kampfer P."/>
            <person name="Newman J."/>
            <person name="McQuiston J.R."/>
        </authorList>
    </citation>
    <scope>NUCLEOTIDE SEQUENCE [LARGE SCALE GENOMIC DNA]</scope>
    <source>
        <strain evidence="2 5">DSM 16927</strain>
        <plasmid evidence="2 5">unnamed</plasmid>
    </source>
</reference>
<feature type="chain" id="PRO_5044563674" evidence="1">
    <location>
        <begin position="19"/>
        <end position="231"/>
    </location>
</feature>
<evidence type="ECO:0000313" key="2">
    <source>
        <dbReference type="EMBL" id="AZB02428.1"/>
    </source>
</evidence>
<accession>A0A1N7KFV0</accession>
<reference evidence="3 4" key="1">
    <citation type="submission" date="2017-01" db="EMBL/GenBank/DDBJ databases">
        <authorList>
            <person name="Mah S.A."/>
            <person name="Swanson W.J."/>
            <person name="Moy G.W."/>
            <person name="Vacquier V.D."/>
        </authorList>
    </citation>
    <scope>NUCLEOTIDE SEQUENCE [LARGE SCALE GENOMIC DNA]</scope>
    <source>
        <strain evidence="3 4">DSM 16927</strain>
    </source>
</reference>
<name>A0A1N7KFV0_9FLAO</name>
<evidence type="ECO:0000313" key="3">
    <source>
        <dbReference type="EMBL" id="SIS60463.1"/>
    </source>
</evidence>
<evidence type="ECO:0000313" key="5">
    <source>
        <dbReference type="Proteomes" id="UP000279541"/>
    </source>
</evidence>
<dbReference type="KEGG" id="cjt:EG359_22480"/>
<keyword evidence="2" id="KW-0614">Plasmid</keyword>
<evidence type="ECO:0000313" key="4">
    <source>
        <dbReference type="Proteomes" id="UP000186106"/>
    </source>
</evidence>
<dbReference type="InterPro" id="IPR022298">
    <property type="entry name" value="Conjug_transposon_TraN"/>
</dbReference>
<dbReference type="Pfam" id="PF13595">
    <property type="entry name" value="DUF4138"/>
    <property type="match status" value="1"/>
</dbReference>
<dbReference type="RefSeq" id="WP_076357521.1">
    <property type="nucleotide sequence ID" value="NZ_CP033927.1"/>
</dbReference>
<organism evidence="3 4">
    <name type="scientific">Chryseobacterium joostei</name>
    <dbReference type="NCBI Taxonomy" id="112234"/>
    <lineage>
        <taxon>Bacteria</taxon>
        <taxon>Pseudomonadati</taxon>
        <taxon>Bacteroidota</taxon>
        <taxon>Flavobacteriia</taxon>
        <taxon>Flavobacteriales</taxon>
        <taxon>Weeksellaceae</taxon>
        <taxon>Chryseobacterium group</taxon>
        <taxon>Chryseobacterium</taxon>
    </lineage>
</organism>
<protein>
    <submittedName>
        <fullName evidence="2">DUF4138 domain-containing protein</fullName>
    </submittedName>
</protein>
<proteinExistence type="predicted"/>
<dbReference type="AlphaFoldDB" id="A0A1N7KFV0"/>
<dbReference type="Proteomes" id="UP000186106">
    <property type="component" value="Unassembled WGS sequence"/>
</dbReference>
<dbReference type="Proteomes" id="UP000279541">
    <property type="component" value="Plasmid unnamed"/>
</dbReference>
<dbReference type="STRING" id="112234.SAMN05421768_1127"/>